<organism evidence="2 3">
    <name type="scientific">Ramazzottius varieornatus</name>
    <name type="common">Water bear</name>
    <name type="synonym">Tardigrade</name>
    <dbReference type="NCBI Taxonomy" id="947166"/>
    <lineage>
        <taxon>Eukaryota</taxon>
        <taxon>Metazoa</taxon>
        <taxon>Ecdysozoa</taxon>
        <taxon>Tardigrada</taxon>
        <taxon>Eutardigrada</taxon>
        <taxon>Parachela</taxon>
        <taxon>Hypsibioidea</taxon>
        <taxon>Ramazzottiidae</taxon>
        <taxon>Ramazzottius</taxon>
    </lineage>
</organism>
<proteinExistence type="predicted"/>
<keyword evidence="3" id="KW-1185">Reference proteome</keyword>
<comment type="caution">
    <text evidence="2">The sequence shown here is derived from an EMBL/GenBank/DDBJ whole genome shotgun (WGS) entry which is preliminary data.</text>
</comment>
<name>A0A1D1W2I4_RAMVA</name>
<evidence type="ECO:0000313" key="3">
    <source>
        <dbReference type="Proteomes" id="UP000186922"/>
    </source>
</evidence>
<feature type="region of interest" description="Disordered" evidence="1">
    <location>
        <begin position="55"/>
        <end position="81"/>
    </location>
</feature>
<dbReference type="AlphaFoldDB" id="A0A1D1W2I4"/>
<dbReference type="EMBL" id="BDGG01000015">
    <property type="protein sequence ID" value="GAV07752.1"/>
    <property type="molecule type" value="Genomic_DNA"/>
</dbReference>
<evidence type="ECO:0000256" key="1">
    <source>
        <dbReference type="SAM" id="MobiDB-lite"/>
    </source>
</evidence>
<gene>
    <name evidence="2" type="primary">RvY_17558-1</name>
    <name evidence="2" type="synonym">RvY_17558.1</name>
    <name evidence="2" type="ORF">RvY_17558</name>
</gene>
<protein>
    <submittedName>
        <fullName evidence="2">Uncharacterized protein</fullName>
    </submittedName>
</protein>
<sequence>MGFPDKSKNLRNYAVVISISNQVCLSFWRPSQAQTPTYGSFVSSRLVSSHLISSLRQPKERCGPRHPASAARASSAEPAGHISSRLYSLQCSTDHAR</sequence>
<reference evidence="2 3" key="1">
    <citation type="journal article" date="2016" name="Nat. Commun.">
        <title>Extremotolerant tardigrade genome and improved radiotolerance of human cultured cells by tardigrade-unique protein.</title>
        <authorList>
            <person name="Hashimoto T."/>
            <person name="Horikawa D.D."/>
            <person name="Saito Y."/>
            <person name="Kuwahara H."/>
            <person name="Kozuka-Hata H."/>
            <person name="Shin-I T."/>
            <person name="Minakuchi Y."/>
            <person name="Ohishi K."/>
            <person name="Motoyama A."/>
            <person name="Aizu T."/>
            <person name="Enomoto A."/>
            <person name="Kondo K."/>
            <person name="Tanaka S."/>
            <person name="Hara Y."/>
            <person name="Koshikawa S."/>
            <person name="Sagara H."/>
            <person name="Miura T."/>
            <person name="Yokobori S."/>
            <person name="Miyagawa K."/>
            <person name="Suzuki Y."/>
            <person name="Kubo T."/>
            <person name="Oyama M."/>
            <person name="Kohara Y."/>
            <person name="Fujiyama A."/>
            <person name="Arakawa K."/>
            <person name="Katayama T."/>
            <person name="Toyoda A."/>
            <person name="Kunieda T."/>
        </authorList>
    </citation>
    <scope>NUCLEOTIDE SEQUENCE [LARGE SCALE GENOMIC DNA]</scope>
    <source>
        <strain evidence="2 3">YOKOZUNA-1</strain>
    </source>
</reference>
<evidence type="ECO:0000313" key="2">
    <source>
        <dbReference type="EMBL" id="GAV07752.1"/>
    </source>
</evidence>
<dbReference type="Proteomes" id="UP000186922">
    <property type="component" value="Unassembled WGS sequence"/>
</dbReference>
<accession>A0A1D1W2I4</accession>
<feature type="compositionally biased region" description="Low complexity" evidence="1">
    <location>
        <begin position="65"/>
        <end position="81"/>
    </location>
</feature>